<accession>A0A0R2KJD3</accession>
<dbReference type="RefSeq" id="WP_082621171.1">
    <property type="nucleotide sequence ID" value="NZ_JQBQ01000030.1"/>
</dbReference>
<dbReference type="EMBL" id="JQBQ01000030">
    <property type="protein sequence ID" value="KRN89497.1"/>
    <property type="molecule type" value="Genomic_DNA"/>
</dbReference>
<organism evidence="1 2">
    <name type="scientific">Lactobacillus amylovorus subsp. animalium DSM 16698</name>
    <dbReference type="NCBI Taxonomy" id="695563"/>
    <lineage>
        <taxon>Bacteria</taxon>
        <taxon>Bacillati</taxon>
        <taxon>Bacillota</taxon>
        <taxon>Bacilli</taxon>
        <taxon>Lactobacillales</taxon>
        <taxon>Lactobacillaceae</taxon>
        <taxon>Lactobacillus</taxon>
        <taxon>Lactobacillus amylovorus subsp. animalium</taxon>
    </lineage>
</organism>
<proteinExistence type="predicted"/>
<dbReference type="PATRIC" id="fig|695563.3.peg.1017"/>
<comment type="caution">
    <text evidence="1">The sequence shown here is derived from an EMBL/GenBank/DDBJ whole genome shotgun (WGS) entry which is preliminary data.</text>
</comment>
<dbReference type="Proteomes" id="UP000051529">
    <property type="component" value="Unassembled WGS sequence"/>
</dbReference>
<protein>
    <submittedName>
        <fullName evidence="1">Uncharacterized protein</fullName>
    </submittedName>
</protein>
<reference evidence="1 2" key="1">
    <citation type="journal article" date="2015" name="Genome Announc.">
        <title>Expanding the biotechnology potential of lactobacilli through comparative genomics of 213 strains and associated genera.</title>
        <authorList>
            <person name="Sun Z."/>
            <person name="Harris H.M."/>
            <person name="McCann A."/>
            <person name="Guo C."/>
            <person name="Argimon S."/>
            <person name="Zhang W."/>
            <person name="Yang X."/>
            <person name="Jeffery I.B."/>
            <person name="Cooney J.C."/>
            <person name="Kagawa T.F."/>
            <person name="Liu W."/>
            <person name="Song Y."/>
            <person name="Salvetti E."/>
            <person name="Wrobel A."/>
            <person name="Rasinkangas P."/>
            <person name="Parkhill J."/>
            <person name="Rea M.C."/>
            <person name="O'Sullivan O."/>
            <person name="Ritari J."/>
            <person name="Douillard F.P."/>
            <person name="Paul Ross R."/>
            <person name="Yang R."/>
            <person name="Briner A.E."/>
            <person name="Felis G.E."/>
            <person name="de Vos W.M."/>
            <person name="Barrangou R."/>
            <person name="Klaenhammer T.R."/>
            <person name="Caufield P.W."/>
            <person name="Cui Y."/>
            <person name="Zhang H."/>
            <person name="O'Toole P.W."/>
        </authorList>
    </citation>
    <scope>NUCLEOTIDE SEQUENCE [LARGE SCALE GENOMIC DNA]</scope>
    <source>
        <strain evidence="1 2">DSM 16698</strain>
    </source>
</reference>
<gene>
    <name evidence="1" type="ORF">IV44_GL000965</name>
</gene>
<dbReference type="AlphaFoldDB" id="A0A0R2KJD3"/>
<name>A0A0R2KJD3_LACAM</name>
<evidence type="ECO:0000313" key="1">
    <source>
        <dbReference type="EMBL" id="KRN89497.1"/>
    </source>
</evidence>
<evidence type="ECO:0000313" key="2">
    <source>
        <dbReference type="Proteomes" id="UP000051529"/>
    </source>
</evidence>
<sequence>MKLVEAYNQSIDRAQTVSNQKQVIKIGAGPLATGVKTNNLWIEIGKKHPELTFDFISCACALGDYNEFLSGIGEVFDLVSSVYNDPVLKKYHLQALKLNETPLKLSITVTNSLSRKDQITLNDLSDQTVALPEKGKFDCFDKARAFLEQNPKIHTKTVPGFDMNILNKCVSNNWILCSAEDWQTAHPLLKSKSFNWNCNTQFGIIYNDKSNAATKNLIKTLKKN</sequence>